<sequence length="363" mass="41203">MNQRYLQHYLKFCSLVGTFPLGRQGGSWFYSKLNTVSTLCHSVFHAASSLILMKQSVFVDESELIARLIYAYLEPPLLPVLFLFVWLLKETMLKNYLALDKHVFSEGKSAEFYPKSILLHFGGIVLTSILLVFNQINRNYLNVLVDYKFLILVVQLLSISMQVSWVLRIGTKSLETIYDNLALVEDPSYADIRRTIKTHEFTTDVLESFVEGYGPLILITTPLCLMEITAICSVVIYNIQHGYILKVLIDLCWLTLLALTVGEMINACMEASQQAEKFNKLLAACALKDESEKIVLNPYIYMHFATKKTLTFTACKCFNIDYRLGCSMVAACVTYLVILLQFDGPKNPRTTGLPPNITDSFKN</sequence>
<keyword evidence="10" id="KW-1185">Reference proteome</keyword>
<feature type="transmembrane region" description="Helical" evidence="8">
    <location>
        <begin position="64"/>
        <end position="88"/>
    </location>
</feature>
<protein>
    <recommendedName>
        <fullName evidence="8">Gustatory receptor</fullName>
    </recommendedName>
</protein>
<name>A0ABN7AYD7_9HEMI</name>
<proteinExistence type="inferred from homology"/>
<keyword evidence="7 8" id="KW-0807">Transducer</keyword>
<evidence type="ECO:0000256" key="3">
    <source>
        <dbReference type="ARBA" id="ARBA00022692"/>
    </source>
</evidence>
<evidence type="ECO:0000313" key="10">
    <source>
        <dbReference type="Proteomes" id="UP001307889"/>
    </source>
</evidence>
<accession>A0ABN7AYD7</accession>
<comment type="subcellular location">
    <subcellularLocation>
        <location evidence="1 8">Cell membrane</location>
        <topology evidence="1 8">Multi-pass membrane protein</topology>
    </subcellularLocation>
</comment>
<keyword evidence="6 8" id="KW-0675">Receptor</keyword>
<organism evidence="9 10">
    <name type="scientific">Nesidiocoris tenuis</name>
    <dbReference type="NCBI Taxonomy" id="355587"/>
    <lineage>
        <taxon>Eukaryota</taxon>
        <taxon>Metazoa</taxon>
        <taxon>Ecdysozoa</taxon>
        <taxon>Arthropoda</taxon>
        <taxon>Hexapoda</taxon>
        <taxon>Insecta</taxon>
        <taxon>Pterygota</taxon>
        <taxon>Neoptera</taxon>
        <taxon>Paraneoptera</taxon>
        <taxon>Hemiptera</taxon>
        <taxon>Heteroptera</taxon>
        <taxon>Panheteroptera</taxon>
        <taxon>Cimicomorpha</taxon>
        <taxon>Miridae</taxon>
        <taxon>Dicyphina</taxon>
        <taxon>Nesidiocoris</taxon>
    </lineage>
</organism>
<evidence type="ECO:0000256" key="5">
    <source>
        <dbReference type="ARBA" id="ARBA00023136"/>
    </source>
</evidence>
<evidence type="ECO:0000256" key="7">
    <source>
        <dbReference type="ARBA" id="ARBA00023224"/>
    </source>
</evidence>
<dbReference type="PANTHER" id="PTHR21143:SF121">
    <property type="entry name" value="GUSTATORY AND ODORANT RECEPTOR 21A"/>
    <property type="match status" value="1"/>
</dbReference>
<dbReference type="PANTHER" id="PTHR21143">
    <property type="entry name" value="INVERTEBRATE GUSTATORY RECEPTOR"/>
    <property type="match status" value="1"/>
</dbReference>
<evidence type="ECO:0000256" key="1">
    <source>
        <dbReference type="ARBA" id="ARBA00004651"/>
    </source>
</evidence>
<comment type="function">
    <text evidence="8">Gustatory receptor which mediates acceptance or avoidance behavior, depending on its substrates.</text>
</comment>
<dbReference type="Pfam" id="PF08395">
    <property type="entry name" value="7tm_7"/>
    <property type="match status" value="1"/>
</dbReference>
<feature type="transmembrane region" description="Helical" evidence="8">
    <location>
        <begin position="117"/>
        <end position="137"/>
    </location>
</feature>
<keyword evidence="5 8" id="KW-0472">Membrane</keyword>
<dbReference type="Proteomes" id="UP001307889">
    <property type="component" value="Chromosome 7"/>
</dbReference>
<comment type="similarity">
    <text evidence="8">Belongs to the insect chemoreceptor superfamily. Gustatory receptor (GR) family.</text>
</comment>
<dbReference type="InterPro" id="IPR013604">
    <property type="entry name" value="7TM_chemorcpt"/>
</dbReference>
<keyword evidence="3 8" id="KW-0812">Transmembrane</keyword>
<evidence type="ECO:0000256" key="2">
    <source>
        <dbReference type="ARBA" id="ARBA00022475"/>
    </source>
</evidence>
<feature type="transmembrane region" description="Helical" evidence="8">
    <location>
        <begin position="216"/>
        <end position="237"/>
    </location>
</feature>
<gene>
    <name evidence="9" type="ORF">NTJ_09203</name>
</gene>
<evidence type="ECO:0000256" key="8">
    <source>
        <dbReference type="RuleBase" id="RU363108"/>
    </source>
</evidence>
<reference evidence="9 10" key="1">
    <citation type="submission" date="2023-09" db="EMBL/GenBank/DDBJ databases">
        <title>Nesidiocoris tenuis whole genome shotgun sequence.</title>
        <authorList>
            <person name="Shibata T."/>
            <person name="Shimoda M."/>
            <person name="Kobayashi T."/>
            <person name="Uehara T."/>
        </authorList>
    </citation>
    <scope>NUCLEOTIDE SEQUENCE [LARGE SCALE GENOMIC DNA]</scope>
    <source>
        <strain evidence="9 10">Japan</strain>
    </source>
</reference>
<evidence type="ECO:0000313" key="9">
    <source>
        <dbReference type="EMBL" id="BES96392.1"/>
    </source>
</evidence>
<evidence type="ECO:0000256" key="6">
    <source>
        <dbReference type="ARBA" id="ARBA00023170"/>
    </source>
</evidence>
<keyword evidence="4 8" id="KW-1133">Transmembrane helix</keyword>
<evidence type="ECO:0000256" key="4">
    <source>
        <dbReference type="ARBA" id="ARBA00022989"/>
    </source>
</evidence>
<keyword evidence="2 8" id="KW-1003">Cell membrane</keyword>
<dbReference type="EMBL" id="AP028915">
    <property type="protein sequence ID" value="BES96392.1"/>
    <property type="molecule type" value="Genomic_DNA"/>
</dbReference>
<feature type="transmembrane region" description="Helical" evidence="8">
    <location>
        <begin position="149"/>
        <end position="167"/>
    </location>
</feature>
<comment type="caution">
    <text evidence="8">Lacks conserved residue(s) required for the propagation of feature annotation.</text>
</comment>